<feature type="region of interest" description="Disordered" evidence="1">
    <location>
        <begin position="52"/>
        <end position="71"/>
    </location>
</feature>
<protein>
    <submittedName>
        <fullName evidence="2">Uncharacterized protein</fullName>
    </submittedName>
</protein>
<evidence type="ECO:0000256" key="1">
    <source>
        <dbReference type="SAM" id="MobiDB-lite"/>
    </source>
</evidence>
<name>A0A9Q0DZL2_9TELE</name>
<reference evidence="2" key="1">
    <citation type="submission" date="2022-07" db="EMBL/GenBank/DDBJ databases">
        <title>Chromosome-level genome of Muraenolepis orangiensis.</title>
        <authorList>
            <person name="Kim J."/>
        </authorList>
    </citation>
    <scope>NUCLEOTIDE SEQUENCE</scope>
    <source>
        <strain evidence="2">KU_S4_2022</strain>
        <tissue evidence="2">Muscle</tissue>
    </source>
</reference>
<organism evidence="2 3">
    <name type="scientific">Muraenolepis orangiensis</name>
    <name type="common">Patagonian moray cod</name>
    <dbReference type="NCBI Taxonomy" id="630683"/>
    <lineage>
        <taxon>Eukaryota</taxon>
        <taxon>Metazoa</taxon>
        <taxon>Chordata</taxon>
        <taxon>Craniata</taxon>
        <taxon>Vertebrata</taxon>
        <taxon>Euteleostomi</taxon>
        <taxon>Actinopterygii</taxon>
        <taxon>Neopterygii</taxon>
        <taxon>Teleostei</taxon>
        <taxon>Neoteleostei</taxon>
        <taxon>Acanthomorphata</taxon>
        <taxon>Zeiogadaria</taxon>
        <taxon>Gadariae</taxon>
        <taxon>Gadiformes</taxon>
        <taxon>Muraenolepidoidei</taxon>
        <taxon>Muraenolepididae</taxon>
        <taxon>Muraenolepis</taxon>
    </lineage>
</organism>
<keyword evidence="3" id="KW-1185">Reference proteome</keyword>
<feature type="region of interest" description="Disordered" evidence="1">
    <location>
        <begin position="1"/>
        <end position="27"/>
    </location>
</feature>
<evidence type="ECO:0000313" key="2">
    <source>
        <dbReference type="EMBL" id="KAJ3597233.1"/>
    </source>
</evidence>
<evidence type="ECO:0000313" key="3">
    <source>
        <dbReference type="Proteomes" id="UP001148018"/>
    </source>
</evidence>
<proteinExistence type="predicted"/>
<dbReference type="Proteomes" id="UP001148018">
    <property type="component" value="Unassembled WGS sequence"/>
</dbReference>
<comment type="caution">
    <text evidence="2">The sequence shown here is derived from an EMBL/GenBank/DDBJ whole genome shotgun (WGS) entry which is preliminary data.</text>
</comment>
<sequence length="95" mass="10250">MMWADCLGDHPSVRPPEAPTQGGPDRADCRAEPRAFCWLPAANGFQVQSTIKRRAGGRTGSDKQTEQTPKATLTNGCGTLCLCDKHPQGTTDRSH</sequence>
<gene>
    <name evidence="2" type="ORF">NHX12_000761</name>
</gene>
<dbReference type="AlphaFoldDB" id="A0A9Q0DZL2"/>
<dbReference type="EMBL" id="JANIIK010000109">
    <property type="protein sequence ID" value="KAJ3597233.1"/>
    <property type="molecule type" value="Genomic_DNA"/>
</dbReference>
<accession>A0A9Q0DZL2</accession>